<dbReference type="Gene3D" id="1.20.1050.130">
    <property type="match status" value="1"/>
</dbReference>
<feature type="domain" description="Translation elongation factor EF1B beta/delta subunit guanine nucleotide exchange" evidence="7">
    <location>
        <begin position="165"/>
        <end position="254"/>
    </location>
</feature>
<evidence type="ECO:0000313" key="8">
    <source>
        <dbReference type="EMBL" id="KJB51175.1"/>
    </source>
</evidence>
<comment type="function">
    <text evidence="1">EF-1-beta and EF-1-delta stimulate the exchange of GDP bound to EF-1-alpha to GTP.</text>
</comment>
<name>A0A0D2U6K2_GOSRA</name>
<dbReference type="InterPro" id="IPR001326">
    <property type="entry name" value="Transl_elong_EF1B_B/D_CS"/>
</dbReference>
<dbReference type="InterPro" id="IPR049720">
    <property type="entry name" value="EF1B_bsu/dsu"/>
</dbReference>
<dbReference type="InterPro" id="IPR014038">
    <property type="entry name" value="EF1B_bsu/dsu_GNE"/>
</dbReference>
<dbReference type="GO" id="GO:0005853">
    <property type="term" value="C:eukaryotic translation elongation factor 1 complex"/>
    <property type="evidence" value="ECO:0007669"/>
    <property type="project" value="InterPro"/>
</dbReference>
<evidence type="ECO:0000256" key="2">
    <source>
        <dbReference type="ARBA" id="ARBA00007411"/>
    </source>
</evidence>
<dbReference type="Gramene" id="KJB51175">
    <property type="protein sequence ID" value="KJB51175"/>
    <property type="gene ID" value="B456_008G205500"/>
</dbReference>
<proteinExistence type="inferred from homology"/>
<evidence type="ECO:0000313" key="9">
    <source>
        <dbReference type="Proteomes" id="UP000032304"/>
    </source>
</evidence>
<dbReference type="SMART" id="SM00888">
    <property type="entry name" value="EF1_GNE"/>
    <property type="match status" value="1"/>
</dbReference>
<keyword evidence="4 6" id="KW-0251">Elongation factor</keyword>
<organism evidence="8 9">
    <name type="scientific">Gossypium raimondii</name>
    <name type="common">Peruvian cotton</name>
    <name type="synonym">Gossypium klotzschianum subsp. raimondii</name>
    <dbReference type="NCBI Taxonomy" id="29730"/>
    <lineage>
        <taxon>Eukaryota</taxon>
        <taxon>Viridiplantae</taxon>
        <taxon>Streptophyta</taxon>
        <taxon>Embryophyta</taxon>
        <taxon>Tracheophyta</taxon>
        <taxon>Spermatophyta</taxon>
        <taxon>Magnoliopsida</taxon>
        <taxon>eudicotyledons</taxon>
        <taxon>Gunneridae</taxon>
        <taxon>Pentapetalae</taxon>
        <taxon>rosids</taxon>
        <taxon>malvids</taxon>
        <taxon>Malvales</taxon>
        <taxon>Malvaceae</taxon>
        <taxon>Malvoideae</taxon>
        <taxon>Gossypium</taxon>
    </lineage>
</organism>
<sequence length="254" mass="27900">MTVRAKSDRIVVKARVSIFEFRSVFIENPRPPNEVAEPQFLCQYPKQEMAVTFNDLGSAAGLKKLDEYLLTRSYISGYQASKDDITVYAALSGAPSSSYVNVSRWYKHIDALLRISGVSEEGCGVTVEGFAPAEAVATPPVADSKATEERAAAVKASGKKKESGKSSVLLDIKPWDDETDMKKLEEAVRSVQMEGLLWGASKLVPVGYGIKKLQIMMTIVDDLVSVDTLIEEHLTVEPINEYVQSCDIVAFNKI</sequence>
<dbReference type="PANTHER" id="PTHR11595:SF21">
    <property type="entry name" value="ELONGATION FACTOR 1-BETA"/>
    <property type="match status" value="1"/>
</dbReference>
<comment type="similarity">
    <text evidence="2 6">Belongs to the EF-1-beta/EF-1-delta family.</text>
</comment>
<reference evidence="8 9" key="1">
    <citation type="journal article" date="2012" name="Nature">
        <title>Repeated polyploidization of Gossypium genomes and the evolution of spinnable cotton fibres.</title>
        <authorList>
            <person name="Paterson A.H."/>
            <person name="Wendel J.F."/>
            <person name="Gundlach H."/>
            <person name="Guo H."/>
            <person name="Jenkins J."/>
            <person name="Jin D."/>
            <person name="Llewellyn D."/>
            <person name="Showmaker K.C."/>
            <person name="Shu S."/>
            <person name="Udall J."/>
            <person name="Yoo M.J."/>
            <person name="Byers R."/>
            <person name="Chen W."/>
            <person name="Doron-Faigenboim A."/>
            <person name="Duke M.V."/>
            <person name="Gong L."/>
            <person name="Grimwood J."/>
            <person name="Grover C."/>
            <person name="Grupp K."/>
            <person name="Hu G."/>
            <person name="Lee T.H."/>
            <person name="Li J."/>
            <person name="Lin L."/>
            <person name="Liu T."/>
            <person name="Marler B.S."/>
            <person name="Page J.T."/>
            <person name="Roberts A.W."/>
            <person name="Romanel E."/>
            <person name="Sanders W.S."/>
            <person name="Szadkowski E."/>
            <person name="Tan X."/>
            <person name="Tang H."/>
            <person name="Xu C."/>
            <person name="Wang J."/>
            <person name="Wang Z."/>
            <person name="Zhang D."/>
            <person name="Zhang L."/>
            <person name="Ashrafi H."/>
            <person name="Bedon F."/>
            <person name="Bowers J.E."/>
            <person name="Brubaker C.L."/>
            <person name="Chee P.W."/>
            <person name="Das S."/>
            <person name="Gingle A.R."/>
            <person name="Haigler C.H."/>
            <person name="Harker D."/>
            <person name="Hoffmann L.V."/>
            <person name="Hovav R."/>
            <person name="Jones D.C."/>
            <person name="Lemke C."/>
            <person name="Mansoor S."/>
            <person name="ur Rahman M."/>
            <person name="Rainville L.N."/>
            <person name="Rambani A."/>
            <person name="Reddy U.K."/>
            <person name="Rong J.K."/>
            <person name="Saranga Y."/>
            <person name="Scheffler B.E."/>
            <person name="Scheffler J.A."/>
            <person name="Stelly D.M."/>
            <person name="Triplett B.A."/>
            <person name="Van Deynze A."/>
            <person name="Vaslin M.F."/>
            <person name="Waghmare V.N."/>
            <person name="Walford S.A."/>
            <person name="Wright R.J."/>
            <person name="Zaki E.A."/>
            <person name="Zhang T."/>
            <person name="Dennis E.S."/>
            <person name="Mayer K.F."/>
            <person name="Peterson D.G."/>
            <person name="Rokhsar D.S."/>
            <person name="Wang X."/>
            <person name="Schmutz J."/>
        </authorList>
    </citation>
    <scope>NUCLEOTIDE SEQUENCE [LARGE SCALE GENOMIC DNA]</scope>
</reference>
<protein>
    <recommendedName>
        <fullName evidence="7">Translation elongation factor EF1B beta/delta subunit guanine nucleotide exchange domain-containing protein</fullName>
    </recommendedName>
</protein>
<dbReference type="Proteomes" id="UP000032304">
    <property type="component" value="Chromosome 8"/>
</dbReference>
<dbReference type="InterPro" id="IPR014717">
    <property type="entry name" value="Transl_elong_EF1B/ribsomal_bS6"/>
</dbReference>
<dbReference type="CDD" id="cd00292">
    <property type="entry name" value="EF1B"/>
    <property type="match status" value="1"/>
</dbReference>
<dbReference type="FunFam" id="1.20.1050.130:FF:000006">
    <property type="entry name" value="Elongation factor 1-delta 1"/>
    <property type="match status" value="1"/>
</dbReference>
<dbReference type="Pfam" id="PF00736">
    <property type="entry name" value="EF1_GNE"/>
    <property type="match status" value="1"/>
</dbReference>
<evidence type="ECO:0000256" key="1">
    <source>
        <dbReference type="ARBA" id="ARBA00002937"/>
    </source>
</evidence>
<evidence type="ECO:0000256" key="5">
    <source>
        <dbReference type="ARBA" id="ARBA00022917"/>
    </source>
</evidence>
<dbReference type="PROSITE" id="PS00825">
    <property type="entry name" value="EF1BD_2"/>
    <property type="match status" value="1"/>
</dbReference>
<dbReference type="SUPFAM" id="SSF54984">
    <property type="entry name" value="eEF-1beta-like"/>
    <property type="match status" value="1"/>
</dbReference>
<dbReference type="FunFam" id="3.30.70.60:FF:000001">
    <property type="entry name" value="Elongation factor 1-beta 1 like"/>
    <property type="match status" value="1"/>
</dbReference>
<dbReference type="PANTHER" id="PTHR11595">
    <property type="entry name" value="EF-HAND AND COILED-COIL DOMAIN-CONTAINING FAMILY MEMBER"/>
    <property type="match status" value="1"/>
</dbReference>
<gene>
    <name evidence="8" type="ORF">B456_008G205500</name>
</gene>
<evidence type="ECO:0000256" key="6">
    <source>
        <dbReference type="RuleBase" id="RU003791"/>
    </source>
</evidence>
<keyword evidence="9" id="KW-1185">Reference proteome</keyword>
<dbReference type="GO" id="GO:0003746">
    <property type="term" value="F:translation elongation factor activity"/>
    <property type="evidence" value="ECO:0007669"/>
    <property type="project" value="UniProtKB-KW"/>
</dbReference>
<dbReference type="Gene3D" id="3.30.70.60">
    <property type="match status" value="1"/>
</dbReference>
<comment type="subunit">
    <text evidence="3">EF-1 is composed of 4 subunits: alpha, beta (1B-alpha=beta'), delta (1B-beta), and gamma (1B-gamma).</text>
</comment>
<dbReference type="AlphaFoldDB" id="A0A0D2U6K2"/>
<accession>A0A0D2U6K2</accession>
<keyword evidence="5 6" id="KW-0648">Protein biosynthesis</keyword>
<evidence type="ECO:0000259" key="7">
    <source>
        <dbReference type="SMART" id="SM00888"/>
    </source>
</evidence>
<dbReference type="GO" id="GO:0005829">
    <property type="term" value="C:cytosol"/>
    <property type="evidence" value="ECO:0007669"/>
    <property type="project" value="TreeGrafter"/>
</dbReference>
<evidence type="ECO:0000256" key="4">
    <source>
        <dbReference type="ARBA" id="ARBA00022768"/>
    </source>
</evidence>
<dbReference type="EMBL" id="CM001747">
    <property type="protein sequence ID" value="KJB51175.1"/>
    <property type="molecule type" value="Genomic_DNA"/>
</dbReference>
<dbReference type="SUPFAM" id="SSF47616">
    <property type="entry name" value="GST C-terminal domain-like"/>
    <property type="match status" value="1"/>
</dbReference>
<dbReference type="GO" id="GO:0005085">
    <property type="term" value="F:guanyl-nucleotide exchange factor activity"/>
    <property type="evidence" value="ECO:0007669"/>
    <property type="project" value="TreeGrafter"/>
</dbReference>
<dbReference type="InterPro" id="IPR036219">
    <property type="entry name" value="eEF-1beta-like_sf"/>
</dbReference>
<evidence type="ECO:0000256" key="3">
    <source>
        <dbReference type="ARBA" id="ARBA00011606"/>
    </source>
</evidence>
<dbReference type="InterPro" id="IPR036282">
    <property type="entry name" value="Glutathione-S-Trfase_C_sf"/>
</dbReference>